<dbReference type="Proteomes" id="UP000254326">
    <property type="component" value="Unassembled WGS sequence"/>
</dbReference>
<protein>
    <submittedName>
        <fullName evidence="1">5-carboxymethyl-2-hydroxymuconate isomerase</fullName>
    </submittedName>
</protein>
<sequence>MPHCIVEYSQNLEQEVPPMDWLEAVQDACMKSELFQPSDIKLRAFPCKHFITGGLQDAFVHVTIRILSGRTQEQKNRLAQSVLDALCCFSVKQVSLTVEILEMDSASYARKIIPS</sequence>
<dbReference type="CDD" id="cd00580">
    <property type="entry name" value="CHMI"/>
    <property type="match status" value="1"/>
</dbReference>
<dbReference type="InterPro" id="IPR004220">
    <property type="entry name" value="5-COMe_2-OHmuconate_Isoase"/>
</dbReference>
<dbReference type="PANTHER" id="PTHR37950">
    <property type="entry name" value="4-HYDROXYPHENYLACETATE CATABOLISM PROTEIN"/>
    <property type="match status" value="1"/>
</dbReference>
<evidence type="ECO:0000313" key="2">
    <source>
        <dbReference type="Proteomes" id="UP000254326"/>
    </source>
</evidence>
<keyword evidence="2" id="KW-1185">Reference proteome</keyword>
<dbReference type="SUPFAM" id="SSF55331">
    <property type="entry name" value="Tautomerase/MIF"/>
    <property type="match status" value="1"/>
</dbReference>
<dbReference type="AlphaFoldDB" id="A0A370U5M3"/>
<evidence type="ECO:0000313" key="1">
    <source>
        <dbReference type="EMBL" id="RDL43079.1"/>
    </source>
</evidence>
<comment type="caution">
    <text evidence="1">The sequence shown here is derived from an EMBL/GenBank/DDBJ whole genome shotgun (WGS) entry which is preliminary data.</text>
</comment>
<dbReference type="OrthoDB" id="9814215at2"/>
<dbReference type="PANTHER" id="PTHR37950:SF1">
    <property type="entry name" value="4-HYDROXYPHENYLACETATE CATABOLISM PROTEIN"/>
    <property type="match status" value="1"/>
</dbReference>
<organism evidence="1 2">
    <name type="scientific">Marinomonas piezotolerans</name>
    <dbReference type="NCBI Taxonomy" id="2213058"/>
    <lineage>
        <taxon>Bacteria</taxon>
        <taxon>Pseudomonadati</taxon>
        <taxon>Pseudomonadota</taxon>
        <taxon>Gammaproteobacteria</taxon>
        <taxon>Oceanospirillales</taxon>
        <taxon>Oceanospirillaceae</taxon>
        <taxon>Marinomonas</taxon>
    </lineage>
</organism>
<dbReference type="GO" id="GO:0008704">
    <property type="term" value="F:5-carboxymethyl-2-hydroxymuconate delta-isomerase activity"/>
    <property type="evidence" value="ECO:0007669"/>
    <property type="project" value="InterPro"/>
</dbReference>
<dbReference type="RefSeq" id="WP_115469230.1">
    <property type="nucleotide sequence ID" value="NZ_QKRA01000010.1"/>
</dbReference>
<accession>A0A370U5M3</accession>
<keyword evidence="1" id="KW-0413">Isomerase</keyword>
<dbReference type="Gene3D" id="3.30.429.10">
    <property type="entry name" value="Macrophage Migration Inhibitory Factor"/>
    <property type="match status" value="1"/>
</dbReference>
<dbReference type="EMBL" id="QKRA01000010">
    <property type="protein sequence ID" value="RDL43079.1"/>
    <property type="molecule type" value="Genomic_DNA"/>
</dbReference>
<gene>
    <name evidence="1" type="ORF">DN730_16405</name>
</gene>
<name>A0A370U5M3_9GAMM</name>
<reference evidence="1 2" key="1">
    <citation type="submission" date="2018-06" db="EMBL/GenBank/DDBJ databases">
        <title>Marinomonas sp. YLB-05 draft genome sequence.</title>
        <authorList>
            <person name="Yu L."/>
            <person name="Tang X."/>
        </authorList>
    </citation>
    <scope>NUCLEOTIDE SEQUENCE [LARGE SCALE GENOMIC DNA]</scope>
    <source>
        <strain evidence="1 2">YLB-05</strain>
    </source>
</reference>
<dbReference type="InterPro" id="IPR014347">
    <property type="entry name" value="Tautomerase/MIF_sf"/>
</dbReference>
<proteinExistence type="predicted"/>
<dbReference type="Pfam" id="PF02962">
    <property type="entry name" value="CHMI"/>
    <property type="match status" value="1"/>
</dbReference>